<dbReference type="VEuPathDB" id="MicrosporidiaDB:VICG_02136"/>
<reference evidence="2" key="1">
    <citation type="submission" date="2011-05" db="EMBL/GenBank/DDBJ databases">
        <title>The genome sequence of Vittaforma corneae strain ATCC 50505.</title>
        <authorList>
            <consortium name="The Broad Institute Genome Sequencing Platform"/>
            <person name="Cuomo C."/>
            <person name="Didier E."/>
            <person name="Bowers L."/>
            <person name="Young S.K."/>
            <person name="Zeng Q."/>
            <person name="Gargeya S."/>
            <person name="Fitzgerald M."/>
            <person name="Haas B."/>
            <person name="Abouelleil A."/>
            <person name="Alvarado L."/>
            <person name="Arachchi H.M."/>
            <person name="Berlin A."/>
            <person name="Chapman S.B."/>
            <person name="Gearin G."/>
            <person name="Goldberg J."/>
            <person name="Griggs A."/>
            <person name="Gujja S."/>
            <person name="Hansen M."/>
            <person name="Heiman D."/>
            <person name="Howarth C."/>
            <person name="Larimer J."/>
            <person name="Lui A."/>
            <person name="MacDonald P.J.P."/>
            <person name="McCowen C."/>
            <person name="Montmayeur A."/>
            <person name="Murphy C."/>
            <person name="Neiman D."/>
            <person name="Pearson M."/>
            <person name="Priest M."/>
            <person name="Roberts A."/>
            <person name="Saif S."/>
            <person name="Shea T."/>
            <person name="Sisk P."/>
            <person name="Stolte C."/>
            <person name="Sykes S."/>
            <person name="Wortman J."/>
            <person name="Nusbaum C."/>
            <person name="Birren B."/>
        </authorList>
    </citation>
    <scope>NUCLEOTIDE SEQUENCE [LARGE SCALE GENOMIC DNA]</scope>
    <source>
        <strain evidence="2">ATCC 50505</strain>
    </source>
</reference>
<proteinExistence type="predicted"/>
<dbReference type="Proteomes" id="UP000011082">
    <property type="component" value="Unassembled WGS sequence"/>
</dbReference>
<organism evidence="1 2">
    <name type="scientific">Vittaforma corneae (strain ATCC 50505)</name>
    <name type="common">Microsporidian parasite</name>
    <name type="synonym">Nosema corneum</name>
    <dbReference type="NCBI Taxonomy" id="993615"/>
    <lineage>
        <taxon>Eukaryota</taxon>
        <taxon>Fungi</taxon>
        <taxon>Fungi incertae sedis</taxon>
        <taxon>Microsporidia</taxon>
        <taxon>Nosematidae</taxon>
        <taxon>Vittaforma</taxon>
    </lineage>
</organism>
<name>L2GIW9_VITCO</name>
<dbReference type="EMBL" id="JH370189">
    <property type="protein sequence ID" value="ELA40828.1"/>
    <property type="molecule type" value="Genomic_DNA"/>
</dbReference>
<accession>L2GIW9</accession>
<evidence type="ECO:0000313" key="1">
    <source>
        <dbReference type="EMBL" id="ELA40828.1"/>
    </source>
</evidence>
<sequence length="255" mass="28976">MSSFRDEDKNDNRNILNLPSSFTKMDAIRAFAKLKNELEMRIKQENLSENELRETEEKLAAGRMQCLDILSMHDITCCGETCCDGDGCDKENCDQDQNICGETCCNENYSSEECYTTECDCNECSENTDVWNNHKENLCTNNCSCCQGSNFSATEECLVNNYCGCQNENAQNVGIKNMKSDDVVDVLENNMRCVSNYNEEDKIHGNEDLMCVKIQDTEIQTEESLKAQHDQCELVVQDVDDEKKKGLCGLGWFCF</sequence>
<dbReference type="GeneID" id="19882846"/>
<dbReference type="AlphaFoldDB" id="L2GIW9"/>
<protein>
    <submittedName>
        <fullName evidence="1">Uncharacterized protein</fullName>
    </submittedName>
</protein>
<evidence type="ECO:0000313" key="2">
    <source>
        <dbReference type="Proteomes" id="UP000011082"/>
    </source>
</evidence>
<dbReference type="InParanoid" id="L2GIW9"/>
<dbReference type="RefSeq" id="XP_007605581.1">
    <property type="nucleotide sequence ID" value="XM_007605519.1"/>
</dbReference>
<gene>
    <name evidence="1" type="ORF">VICG_02136</name>
</gene>
<dbReference type="HOGENOM" id="CLU_1090724_0_0_1"/>
<keyword evidence="2" id="KW-1185">Reference proteome</keyword>